<keyword evidence="2" id="KW-0479">Metal-binding</keyword>
<evidence type="ECO:0000256" key="2">
    <source>
        <dbReference type="ARBA" id="ARBA00022723"/>
    </source>
</evidence>
<dbReference type="GO" id="GO:0005634">
    <property type="term" value="C:nucleus"/>
    <property type="evidence" value="ECO:0007669"/>
    <property type="project" value="UniProtKB-SubCell"/>
</dbReference>
<dbReference type="SUPFAM" id="SSF57667">
    <property type="entry name" value="beta-beta-alpha zinc fingers"/>
    <property type="match status" value="1"/>
</dbReference>
<proteinExistence type="predicted"/>
<keyword evidence="11" id="KW-1185">Reference proteome</keyword>
<dbReference type="InterPro" id="IPR036236">
    <property type="entry name" value="Znf_C2H2_sf"/>
</dbReference>
<dbReference type="EMBL" id="MPUH01000032">
    <property type="protein sequence ID" value="OMJ94077.1"/>
    <property type="molecule type" value="Genomic_DNA"/>
</dbReference>
<dbReference type="InterPro" id="IPR013087">
    <property type="entry name" value="Znf_C2H2_type"/>
</dbReference>
<evidence type="ECO:0000313" key="11">
    <source>
        <dbReference type="Proteomes" id="UP000187209"/>
    </source>
</evidence>
<accession>A0A1R2CYJ4</accession>
<dbReference type="PANTHER" id="PTHR24376:SF243">
    <property type="entry name" value="C2H2-TYPE DOMAIN-CONTAINING PROTEIN"/>
    <property type="match status" value="1"/>
</dbReference>
<dbReference type="GO" id="GO:0000978">
    <property type="term" value="F:RNA polymerase II cis-regulatory region sequence-specific DNA binding"/>
    <property type="evidence" value="ECO:0007669"/>
    <property type="project" value="TreeGrafter"/>
</dbReference>
<evidence type="ECO:0000256" key="7">
    <source>
        <dbReference type="ARBA" id="ARBA00023242"/>
    </source>
</evidence>
<dbReference type="PROSITE" id="PS50157">
    <property type="entry name" value="ZINC_FINGER_C2H2_2"/>
    <property type="match status" value="2"/>
</dbReference>
<comment type="subcellular location">
    <subcellularLocation>
        <location evidence="1">Nucleus</location>
    </subcellularLocation>
</comment>
<feature type="domain" description="C2H2-type" evidence="9">
    <location>
        <begin position="69"/>
        <end position="97"/>
    </location>
</feature>
<dbReference type="GO" id="GO:0008270">
    <property type="term" value="F:zinc ion binding"/>
    <property type="evidence" value="ECO:0007669"/>
    <property type="project" value="UniProtKB-KW"/>
</dbReference>
<keyword evidence="4 8" id="KW-0863">Zinc-finger</keyword>
<dbReference type="Gene3D" id="3.30.160.60">
    <property type="entry name" value="Classic Zinc Finger"/>
    <property type="match status" value="2"/>
</dbReference>
<dbReference type="PANTHER" id="PTHR24376">
    <property type="entry name" value="ZINC FINGER PROTEIN"/>
    <property type="match status" value="1"/>
</dbReference>
<comment type="caution">
    <text evidence="10">The sequence shown here is derived from an EMBL/GenBank/DDBJ whole genome shotgun (WGS) entry which is preliminary data.</text>
</comment>
<protein>
    <recommendedName>
        <fullName evidence="9">C2H2-type domain-containing protein</fullName>
    </recommendedName>
</protein>
<name>A0A1R2CYJ4_9CILI</name>
<keyword evidence="7" id="KW-0539">Nucleus</keyword>
<evidence type="ECO:0000256" key="6">
    <source>
        <dbReference type="ARBA" id="ARBA00023125"/>
    </source>
</evidence>
<dbReference type="SMART" id="SM00355">
    <property type="entry name" value="ZnF_C2H2"/>
    <property type="match status" value="3"/>
</dbReference>
<dbReference type="AlphaFoldDB" id="A0A1R2CYJ4"/>
<feature type="domain" description="C2H2-type" evidence="9">
    <location>
        <begin position="98"/>
        <end position="126"/>
    </location>
</feature>
<organism evidence="10 11">
    <name type="scientific">Stentor coeruleus</name>
    <dbReference type="NCBI Taxonomy" id="5963"/>
    <lineage>
        <taxon>Eukaryota</taxon>
        <taxon>Sar</taxon>
        <taxon>Alveolata</taxon>
        <taxon>Ciliophora</taxon>
        <taxon>Postciliodesmatophora</taxon>
        <taxon>Heterotrichea</taxon>
        <taxon>Heterotrichida</taxon>
        <taxon>Stentoridae</taxon>
        <taxon>Stentor</taxon>
    </lineage>
</organism>
<keyword evidence="6" id="KW-0238">DNA-binding</keyword>
<evidence type="ECO:0000256" key="8">
    <source>
        <dbReference type="PROSITE-ProRule" id="PRU00042"/>
    </source>
</evidence>
<evidence type="ECO:0000256" key="3">
    <source>
        <dbReference type="ARBA" id="ARBA00022737"/>
    </source>
</evidence>
<sequence length="166" mass="19597">MDQDKVKFLASALPAPHLPITCERTETGQQYYSCVYCTVSFKKYQDYLLHLDSKSSEISTLEPSKNSKIQCPDCLSEFSSYKGMRQHHGKIHQIERKVKCKLCSKKFKDNYAVKFHKRQVHEKSTQKACFLCEKSFYNKYTYRMHFSKCSNRFFDNSIAENNRDNK</sequence>
<dbReference type="GO" id="GO:0001228">
    <property type="term" value="F:DNA-binding transcription activator activity, RNA polymerase II-specific"/>
    <property type="evidence" value="ECO:0007669"/>
    <property type="project" value="TreeGrafter"/>
</dbReference>
<evidence type="ECO:0000256" key="5">
    <source>
        <dbReference type="ARBA" id="ARBA00022833"/>
    </source>
</evidence>
<evidence type="ECO:0000259" key="9">
    <source>
        <dbReference type="PROSITE" id="PS50157"/>
    </source>
</evidence>
<evidence type="ECO:0000256" key="4">
    <source>
        <dbReference type="ARBA" id="ARBA00022771"/>
    </source>
</evidence>
<keyword evidence="5" id="KW-0862">Zinc</keyword>
<dbReference type="PROSITE" id="PS00028">
    <property type="entry name" value="ZINC_FINGER_C2H2_1"/>
    <property type="match status" value="2"/>
</dbReference>
<dbReference type="Proteomes" id="UP000187209">
    <property type="component" value="Unassembled WGS sequence"/>
</dbReference>
<reference evidence="10 11" key="1">
    <citation type="submission" date="2016-11" db="EMBL/GenBank/DDBJ databases">
        <title>The macronuclear genome of Stentor coeruleus: a giant cell with tiny introns.</title>
        <authorList>
            <person name="Slabodnick M."/>
            <person name="Ruby J.G."/>
            <person name="Reiff S.B."/>
            <person name="Swart E.C."/>
            <person name="Gosai S."/>
            <person name="Prabakaran S."/>
            <person name="Witkowska E."/>
            <person name="Larue G.E."/>
            <person name="Fisher S."/>
            <person name="Freeman R.M."/>
            <person name="Gunawardena J."/>
            <person name="Chu W."/>
            <person name="Stover N.A."/>
            <person name="Gregory B.D."/>
            <person name="Nowacki M."/>
            <person name="Derisi J."/>
            <person name="Roy S.W."/>
            <person name="Marshall W.F."/>
            <person name="Sood P."/>
        </authorList>
    </citation>
    <scope>NUCLEOTIDE SEQUENCE [LARGE SCALE GENOMIC DNA]</scope>
    <source>
        <strain evidence="10">WM001</strain>
    </source>
</reference>
<gene>
    <name evidence="10" type="ORF">SteCoe_2851</name>
</gene>
<evidence type="ECO:0000313" key="10">
    <source>
        <dbReference type="EMBL" id="OMJ94077.1"/>
    </source>
</evidence>
<evidence type="ECO:0000256" key="1">
    <source>
        <dbReference type="ARBA" id="ARBA00004123"/>
    </source>
</evidence>
<keyword evidence="3" id="KW-0677">Repeat</keyword>